<evidence type="ECO:0000259" key="6">
    <source>
        <dbReference type="Pfam" id="PF22740"/>
    </source>
</evidence>
<evidence type="ECO:0000256" key="4">
    <source>
        <dbReference type="HAMAP-Rule" id="MF_00636"/>
    </source>
</evidence>
<reference evidence="7 8" key="1">
    <citation type="submission" date="2017-03" db="EMBL/GenBank/DDBJ databases">
        <authorList>
            <person name="Afonso C.L."/>
            <person name="Miller P.J."/>
            <person name="Scott M.A."/>
            <person name="Spackman E."/>
            <person name="Goraichik I."/>
            <person name="Dimitrov K.M."/>
            <person name="Suarez D.L."/>
            <person name="Swayne D.E."/>
        </authorList>
    </citation>
    <scope>NUCLEOTIDE SEQUENCE [LARGE SCALE GENOMIC DNA]</scope>
    <source>
        <strain evidence="7">PRJEB14757</strain>
    </source>
</reference>
<dbReference type="AlphaFoldDB" id="A0A1W1H4W7"/>
<dbReference type="InterPro" id="IPR053930">
    <property type="entry name" value="RapZ-like_N"/>
</dbReference>
<feature type="binding site" evidence="4">
    <location>
        <begin position="63"/>
        <end position="66"/>
    </location>
    <ligand>
        <name>GTP</name>
        <dbReference type="ChEBI" id="CHEBI:37565"/>
    </ligand>
</feature>
<evidence type="ECO:0000256" key="1">
    <source>
        <dbReference type="ARBA" id="ARBA00022741"/>
    </source>
</evidence>
<dbReference type="PIRSF" id="PIRSF005052">
    <property type="entry name" value="P-loopkin"/>
    <property type="match status" value="1"/>
</dbReference>
<dbReference type="Pfam" id="PF03668">
    <property type="entry name" value="RapZ-like_N"/>
    <property type="match status" value="1"/>
</dbReference>
<dbReference type="EMBL" id="FWEV01000001">
    <property type="protein sequence ID" value="SLM27425.1"/>
    <property type="molecule type" value="Genomic_DNA"/>
</dbReference>
<dbReference type="InterPro" id="IPR005337">
    <property type="entry name" value="RapZ-like"/>
</dbReference>
<protein>
    <submittedName>
        <fullName evidence="7">Uncharacterized protein</fullName>
    </submittedName>
</protein>
<dbReference type="HAMAP" id="MF_00636">
    <property type="entry name" value="RapZ_like"/>
    <property type="match status" value="1"/>
</dbReference>
<organism evidence="7 8">
    <name type="scientific">Desulfamplus magnetovallimortis</name>
    <dbReference type="NCBI Taxonomy" id="1246637"/>
    <lineage>
        <taxon>Bacteria</taxon>
        <taxon>Pseudomonadati</taxon>
        <taxon>Thermodesulfobacteriota</taxon>
        <taxon>Desulfobacteria</taxon>
        <taxon>Desulfobacterales</taxon>
        <taxon>Desulfobacteraceae</taxon>
        <taxon>Desulfamplus</taxon>
    </lineage>
</organism>
<evidence type="ECO:0000256" key="3">
    <source>
        <dbReference type="ARBA" id="ARBA00023134"/>
    </source>
</evidence>
<evidence type="ECO:0000256" key="2">
    <source>
        <dbReference type="ARBA" id="ARBA00022840"/>
    </source>
</evidence>
<proteinExistence type="inferred from homology"/>
<evidence type="ECO:0000313" key="8">
    <source>
        <dbReference type="Proteomes" id="UP000191931"/>
    </source>
</evidence>
<name>A0A1W1H4W7_9BACT</name>
<dbReference type="GO" id="GO:0005525">
    <property type="term" value="F:GTP binding"/>
    <property type="evidence" value="ECO:0007669"/>
    <property type="project" value="UniProtKB-UniRule"/>
</dbReference>
<keyword evidence="8" id="KW-1185">Reference proteome</keyword>
<dbReference type="Proteomes" id="UP000191931">
    <property type="component" value="Unassembled WGS sequence"/>
</dbReference>
<accession>A0A1W1H4W7</accession>
<sequence length="296" mass="33705">MMKDQKIFIITGISGSGKSTAMAAFEDAGFYCVDNMPMELLPKFLDLPLKNDPGINGLVFVMDMREKKFVTHYSITIDLLKKKGFKPIILFLDADENTLIKRYSQTRRHHPISNDYGLINSIRSEKKEMFNIKNSSDTIIDTSKYTPHQLKAKILSIATEDTSEVSSPSMKTNIISFGFKYGIPRDADLVLDMRFITNPYFIPSLRNLDGESNAVKDFVLSQPETKIFIEKYFALLDYLHPLYQKEGKAYLTIAAGCTGGRHRSVAIARKTFEHFNNNGIKAVIIHRDIDRDLKEK</sequence>
<evidence type="ECO:0000259" key="5">
    <source>
        <dbReference type="Pfam" id="PF03668"/>
    </source>
</evidence>
<evidence type="ECO:0000313" key="7">
    <source>
        <dbReference type="EMBL" id="SLM27425.1"/>
    </source>
</evidence>
<dbReference type="STRING" id="1246637.MTBBW1_10084"/>
<dbReference type="Gene3D" id="3.40.50.300">
    <property type="entry name" value="P-loop containing nucleotide triphosphate hydrolases"/>
    <property type="match status" value="1"/>
</dbReference>
<keyword evidence="3 4" id="KW-0342">GTP-binding</keyword>
<dbReference type="PANTHER" id="PTHR30448">
    <property type="entry name" value="RNASE ADAPTER PROTEIN RAPZ"/>
    <property type="match status" value="1"/>
</dbReference>
<dbReference type="PANTHER" id="PTHR30448:SF0">
    <property type="entry name" value="RNASE ADAPTER PROTEIN RAPZ"/>
    <property type="match status" value="1"/>
</dbReference>
<feature type="binding site" evidence="4">
    <location>
        <begin position="12"/>
        <end position="19"/>
    </location>
    <ligand>
        <name>ATP</name>
        <dbReference type="ChEBI" id="CHEBI:30616"/>
    </ligand>
</feature>
<dbReference type="InterPro" id="IPR053931">
    <property type="entry name" value="RapZ_C"/>
</dbReference>
<dbReference type="SUPFAM" id="SSF52540">
    <property type="entry name" value="P-loop containing nucleoside triphosphate hydrolases"/>
    <property type="match status" value="1"/>
</dbReference>
<dbReference type="InterPro" id="IPR027417">
    <property type="entry name" value="P-loop_NTPase"/>
</dbReference>
<keyword evidence="1 4" id="KW-0547">Nucleotide-binding</keyword>
<keyword evidence="2 4" id="KW-0067">ATP-binding</keyword>
<dbReference type="GO" id="GO:0005524">
    <property type="term" value="F:ATP binding"/>
    <property type="evidence" value="ECO:0007669"/>
    <property type="project" value="UniProtKB-UniRule"/>
</dbReference>
<dbReference type="Pfam" id="PF22740">
    <property type="entry name" value="PapZ_C"/>
    <property type="match status" value="1"/>
</dbReference>
<feature type="domain" description="RapZ-like N-terminal" evidence="5">
    <location>
        <begin position="6"/>
        <end position="155"/>
    </location>
</feature>
<dbReference type="NCBIfam" id="NF003828">
    <property type="entry name" value="PRK05416.1"/>
    <property type="match status" value="1"/>
</dbReference>
<gene>
    <name evidence="7" type="ORF">MTBBW1_10084</name>
</gene>
<feature type="domain" description="RapZ C-terminal" evidence="6">
    <location>
        <begin position="171"/>
        <end position="290"/>
    </location>
</feature>